<reference evidence="2 3" key="1">
    <citation type="submission" date="2011-05" db="EMBL/GenBank/DDBJ databases">
        <authorList>
            <person name="Muzny D."/>
            <person name="Qin X."/>
            <person name="Deng J."/>
            <person name="Jiang H."/>
            <person name="Liu Y."/>
            <person name="Qu J."/>
            <person name="Song X.-Z."/>
            <person name="Zhang L."/>
            <person name="Thornton R."/>
            <person name="Coyle M."/>
            <person name="Francisco L."/>
            <person name="Jackson L."/>
            <person name="Javaid M."/>
            <person name="Korchina V."/>
            <person name="Kovar C."/>
            <person name="Mata R."/>
            <person name="Mathew T."/>
            <person name="Ngo R."/>
            <person name="Nguyen L."/>
            <person name="Nguyen N."/>
            <person name="Okwuonu G."/>
            <person name="Ongeri F."/>
            <person name="Pham C."/>
            <person name="Simmons D."/>
            <person name="Wilczek-Boney K."/>
            <person name="Hale W."/>
            <person name="Jakkamsetti A."/>
            <person name="Pham P."/>
            <person name="Ruth R."/>
            <person name="San Lucas F."/>
            <person name="Warren J."/>
            <person name="Zhang J."/>
            <person name="Zhao Z."/>
            <person name="Zhou C."/>
            <person name="Zhu D."/>
            <person name="Lee S."/>
            <person name="Bess C."/>
            <person name="Blankenburg K."/>
            <person name="Forbes L."/>
            <person name="Fu Q."/>
            <person name="Gubbala S."/>
            <person name="Hirani K."/>
            <person name="Jayaseelan J.C."/>
            <person name="Lara F."/>
            <person name="Munidasa M."/>
            <person name="Palculict T."/>
            <person name="Patil S."/>
            <person name="Pu L.-L."/>
            <person name="Saada N."/>
            <person name="Tang L."/>
            <person name="Weissenberger G."/>
            <person name="Zhu Y."/>
            <person name="Hemphill L."/>
            <person name="Shang Y."/>
            <person name="Youmans B."/>
            <person name="Ayvaz T."/>
            <person name="Ross M."/>
            <person name="Santibanez J."/>
            <person name="Aqrawi P."/>
            <person name="Gross S."/>
            <person name="Joshi V."/>
            <person name="Fowler G."/>
            <person name="Nazareth L."/>
            <person name="Reid J."/>
            <person name="Worley K."/>
            <person name="Petrosino J."/>
            <person name="Highlander S."/>
            <person name="Gibbs R."/>
        </authorList>
    </citation>
    <scope>NUCLEOTIDE SEQUENCE [LARGE SCALE GENOMIC DNA]</scope>
    <source>
        <strain evidence="2 3">ATCC 33926</strain>
    </source>
</reference>
<comment type="caution">
    <text evidence="2">The sequence shown here is derived from an EMBL/GenBank/DDBJ whole genome shotgun (WGS) entry which is preliminary data.</text>
</comment>
<evidence type="ECO:0000313" key="3">
    <source>
        <dbReference type="Proteomes" id="UP000004982"/>
    </source>
</evidence>
<proteinExistence type="predicted"/>
<sequence>MKILIYSVLLPISLLVLPHLISLMLPKTHRLSKTTIFDAPINRVYQTITDNQHWQYCSSLDNLQIISQKKTKK</sequence>
<keyword evidence="1" id="KW-0472">Membrane</keyword>
<protein>
    <submittedName>
        <fullName evidence="2">Uncharacterized protein</fullName>
    </submittedName>
</protein>
<dbReference type="SUPFAM" id="SSF55961">
    <property type="entry name" value="Bet v1-like"/>
    <property type="match status" value="1"/>
</dbReference>
<evidence type="ECO:0000313" key="2">
    <source>
        <dbReference type="EMBL" id="EGQ76883.1"/>
    </source>
</evidence>
<evidence type="ECO:0000256" key="1">
    <source>
        <dbReference type="SAM" id="Phobius"/>
    </source>
</evidence>
<accession>A0AA36UJ55</accession>
<name>A0AA36UJ55_9NEIS</name>
<feature type="transmembrane region" description="Helical" evidence="1">
    <location>
        <begin position="6"/>
        <end position="25"/>
    </location>
</feature>
<keyword evidence="1" id="KW-0812">Transmembrane</keyword>
<dbReference type="EMBL" id="AFQE01000072">
    <property type="protein sequence ID" value="EGQ76883.1"/>
    <property type="molecule type" value="Genomic_DNA"/>
</dbReference>
<dbReference type="AlphaFoldDB" id="A0AA36UJ55"/>
<keyword evidence="1" id="KW-1133">Transmembrane helix</keyword>
<organism evidence="2 3">
    <name type="scientific">Neisseria macacae ATCC 33926</name>
    <dbReference type="NCBI Taxonomy" id="997348"/>
    <lineage>
        <taxon>Bacteria</taxon>
        <taxon>Pseudomonadati</taxon>
        <taxon>Pseudomonadota</taxon>
        <taxon>Betaproteobacteria</taxon>
        <taxon>Neisseriales</taxon>
        <taxon>Neisseriaceae</taxon>
        <taxon>Neisseria</taxon>
    </lineage>
</organism>
<dbReference type="Proteomes" id="UP000004982">
    <property type="component" value="Unassembled WGS sequence"/>
</dbReference>
<gene>
    <name evidence="2" type="ORF">HMPREF9418_1525</name>
</gene>